<gene>
    <name evidence="2" type="ORF">PHLCEN_2v9823</name>
</gene>
<keyword evidence="1" id="KW-0812">Transmembrane</keyword>
<sequence length="73" mass="7690">MVSSTVAPLVAYLSHSSLVILFSLSVSLLCFVGRPDTPLPLNNTTILAFFPYPIGSVGSPPASSPPLFLVSWV</sequence>
<comment type="caution">
    <text evidence="2">The sequence shown here is derived from an EMBL/GenBank/DDBJ whole genome shotgun (WGS) entry which is preliminary data.</text>
</comment>
<keyword evidence="1" id="KW-0472">Membrane</keyword>
<protein>
    <submittedName>
        <fullName evidence="2">Uncharacterized protein</fullName>
    </submittedName>
</protein>
<proteinExistence type="predicted"/>
<dbReference type="Proteomes" id="UP000186601">
    <property type="component" value="Unassembled WGS sequence"/>
</dbReference>
<organism evidence="2 3">
    <name type="scientific">Hermanssonia centrifuga</name>
    <dbReference type="NCBI Taxonomy" id="98765"/>
    <lineage>
        <taxon>Eukaryota</taxon>
        <taxon>Fungi</taxon>
        <taxon>Dikarya</taxon>
        <taxon>Basidiomycota</taxon>
        <taxon>Agaricomycotina</taxon>
        <taxon>Agaricomycetes</taxon>
        <taxon>Polyporales</taxon>
        <taxon>Meruliaceae</taxon>
        <taxon>Hermanssonia</taxon>
    </lineage>
</organism>
<dbReference type="AlphaFoldDB" id="A0A2R6NPI5"/>
<keyword evidence="1" id="KW-1133">Transmembrane helix</keyword>
<name>A0A2R6NPI5_9APHY</name>
<evidence type="ECO:0000313" key="2">
    <source>
        <dbReference type="EMBL" id="PSR74411.1"/>
    </source>
</evidence>
<keyword evidence="3" id="KW-1185">Reference proteome</keyword>
<evidence type="ECO:0000256" key="1">
    <source>
        <dbReference type="SAM" id="Phobius"/>
    </source>
</evidence>
<reference evidence="2 3" key="1">
    <citation type="submission" date="2018-02" db="EMBL/GenBank/DDBJ databases">
        <title>Genome sequence of the basidiomycete white-rot fungus Phlebia centrifuga.</title>
        <authorList>
            <person name="Granchi Z."/>
            <person name="Peng M."/>
            <person name="de Vries R.P."/>
            <person name="Hilden K."/>
            <person name="Makela M.R."/>
            <person name="Grigoriev I."/>
            <person name="Riley R."/>
        </authorList>
    </citation>
    <scope>NUCLEOTIDE SEQUENCE [LARGE SCALE GENOMIC DNA]</scope>
    <source>
        <strain evidence="2 3">FBCC195</strain>
    </source>
</reference>
<dbReference type="EMBL" id="MLYV02000989">
    <property type="protein sequence ID" value="PSR74411.1"/>
    <property type="molecule type" value="Genomic_DNA"/>
</dbReference>
<accession>A0A2R6NPI5</accession>
<feature type="transmembrane region" description="Helical" evidence="1">
    <location>
        <begin position="12"/>
        <end position="32"/>
    </location>
</feature>
<evidence type="ECO:0000313" key="3">
    <source>
        <dbReference type="Proteomes" id="UP000186601"/>
    </source>
</evidence>